<keyword evidence="1" id="KW-1133">Transmembrane helix</keyword>
<evidence type="ECO:0000313" key="2">
    <source>
        <dbReference type="EMBL" id="ART30603.1"/>
    </source>
</evidence>
<protein>
    <submittedName>
        <fullName evidence="2">Uncharacterized protein</fullName>
    </submittedName>
</protein>
<dbReference type="AlphaFoldDB" id="A0A1Y0AZN6"/>
<keyword evidence="1" id="KW-0812">Transmembrane</keyword>
<sequence length="55" mass="6009">MRRYSVFHYPGPPCLVVYIPSHAVLITAFLSIVAPVLLTSFEGGFQPVNKTCSSP</sequence>
<gene>
    <name evidence="2" type="ORF">AEK19_MT0330</name>
</gene>
<proteinExistence type="predicted"/>
<feature type="transmembrane region" description="Helical" evidence="1">
    <location>
        <begin position="15"/>
        <end position="38"/>
    </location>
</feature>
<evidence type="ECO:0000256" key="1">
    <source>
        <dbReference type="SAM" id="Phobius"/>
    </source>
</evidence>
<dbReference type="EMBL" id="KY774314">
    <property type="protein sequence ID" value="ART30603.1"/>
    <property type="molecule type" value="Genomic_DNA"/>
</dbReference>
<geneLocation type="mitochondrion" evidence="2"/>
<accession>A0A1Y0AZN6</accession>
<keyword evidence="2" id="KW-0496">Mitochondrion</keyword>
<organism evidence="2">
    <name type="scientific">Utricularia reniformis</name>
    <dbReference type="NCBI Taxonomy" id="192314"/>
    <lineage>
        <taxon>Eukaryota</taxon>
        <taxon>Viridiplantae</taxon>
        <taxon>Streptophyta</taxon>
        <taxon>Embryophyta</taxon>
        <taxon>Tracheophyta</taxon>
        <taxon>Spermatophyta</taxon>
        <taxon>Magnoliopsida</taxon>
        <taxon>eudicotyledons</taxon>
        <taxon>Gunneridae</taxon>
        <taxon>Pentapetalae</taxon>
        <taxon>asterids</taxon>
        <taxon>lamiids</taxon>
        <taxon>Lamiales</taxon>
        <taxon>Lentibulariaceae</taxon>
        <taxon>Utricularia</taxon>
    </lineage>
</organism>
<reference evidence="2" key="1">
    <citation type="submission" date="2017-03" db="EMBL/GenBank/DDBJ databases">
        <title>The mitochondrial genome of the carnivorous plant Utricularia reniformis (Lentibulariaceae): structure, comparative analysis and evolutionary landmarks.</title>
        <authorList>
            <person name="Silva S.R."/>
            <person name="Alvarenga D.O."/>
            <person name="Michael T.P."/>
            <person name="Miranda V.F.O."/>
            <person name="Varani A.M."/>
        </authorList>
    </citation>
    <scope>NUCLEOTIDE SEQUENCE</scope>
</reference>
<name>A0A1Y0AZN6_9LAMI</name>
<keyword evidence="1" id="KW-0472">Membrane</keyword>